<dbReference type="PROSITE" id="PS50995">
    <property type="entry name" value="HTH_MARR_2"/>
    <property type="match status" value="1"/>
</dbReference>
<dbReference type="InterPro" id="IPR052526">
    <property type="entry name" value="HTH-type_Bedaq_tolerance"/>
</dbReference>
<feature type="region of interest" description="Disordered" evidence="1">
    <location>
        <begin position="46"/>
        <end position="65"/>
    </location>
</feature>
<dbReference type="SMART" id="SM00347">
    <property type="entry name" value="HTH_MARR"/>
    <property type="match status" value="1"/>
</dbReference>
<organism evidence="3 4">
    <name type="scientific">Streptomyces evansiae</name>
    <dbReference type="NCBI Taxonomy" id="3075535"/>
    <lineage>
        <taxon>Bacteria</taxon>
        <taxon>Bacillati</taxon>
        <taxon>Actinomycetota</taxon>
        <taxon>Actinomycetes</taxon>
        <taxon>Kitasatosporales</taxon>
        <taxon>Streptomycetaceae</taxon>
        <taxon>Streptomyces</taxon>
    </lineage>
</organism>
<dbReference type="Proteomes" id="UP001183607">
    <property type="component" value="Unassembled WGS sequence"/>
</dbReference>
<dbReference type="EMBL" id="JAVRER010000018">
    <property type="protein sequence ID" value="MDT0416554.1"/>
    <property type="molecule type" value="Genomic_DNA"/>
</dbReference>
<evidence type="ECO:0000313" key="3">
    <source>
        <dbReference type="EMBL" id="MDT0416554.1"/>
    </source>
</evidence>
<dbReference type="Gene3D" id="1.10.10.10">
    <property type="entry name" value="Winged helix-like DNA-binding domain superfamily/Winged helix DNA-binding domain"/>
    <property type="match status" value="1"/>
</dbReference>
<feature type="region of interest" description="Disordered" evidence="1">
    <location>
        <begin position="1"/>
        <end position="24"/>
    </location>
</feature>
<dbReference type="Gene3D" id="1.10.287.100">
    <property type="match status" value="1"/>
</dbReference>
<dbReference type="PANTHER" id="PTHR39515:SF2">
    <property type="entry name" value="HTH-TYPE TRANSCRIPTIONAL REGULATOR RV0880"/>
    <property type="match status" value="1"/>
</dbReference>
<evidence type="ECO:0000313" key="4">
    <source>
        <dbReference type="Proteomes" id="UP001183607"/>
    </source>
</evidence>
<sequence length="160" mass="17168">MAVMTEPTAPPERPAPGAPHPDSARLADELTSVAGLLMRRLRTQSARSLLSPTQRSALSRLDREGPMTTAALARAEHVRPQSMRATLGYLHEQGLVARAPDPGDGRQSVVSVAERGRTVLAEVRAAKRTWLTHALDTQLSPEERALVAEAVTLLGKVVEG</sequence>
<reference evidence="4" key="1">
    <citation type="submission" date="2023-07" db="EMBL/GenBank/DDBJ databases">
        <title>30 novel species of actinomycetes from the DSMZ collection.</title>
        <authorList>
            <person name="Nouioui I."/>
        </authorList>
    </citation>
    <scope>NUCLEOTIDE SEQUENCE [LARGE SCALE GENOMIC DNA]</scope>
    <source>
        <strain evidence="4">DSM 41982</strain>
    </source>
</reference>
<dbReference type="AlphaFoldDB" id="A0ABD5E551"/>
<protein>
    <submittedName>
        <fullName evidence="3">MarR family transcriptional regulator</fullName>
    </submittedName>
</protein>
<comment type="caution">
    <text evidence="3">The sequence shown here is derived from an EMBL/GenBank/DDBJ whole genome shotgun (WGS) entry which is preliminary data.</text>
</comment>
<dbReference type="PANTHER" id="PTHR39515">
    <property type="entry name" value="CONSERVED PROTEIN"/>
    <property type="match status" value="1"/>
</dbReference>
<proteinExistence type="predicted"/>
<dbReference type="Pfam" id="PF12802">
    <property type="entry name" value="MarR_2"/>
    <property type="match status" value="1"/>
</dbReference>
<gene>
    <name evidence="3" type="ORF">RM574_13765</name>
</gene>
<dbReference type="RefSeq" id="WP_007822474.1">
    <property type="nucleotide sequence ID" value="NZ_JAVRER010000018.1"/>
</dbReference>
<name>A0ABD5E551_9ACTN</name>
<dbReference type="InterPro" id="IPR000835">
    <property type="entry name" value="HTH_MarR-typ"/>
</dbReference>
<evidence type="ECO:0000259" key="2">
    <source>
        <dbReference type="PROSITE" id="PS50995"/>
    </source>
</evidence>
<dbReference type="InterPro" id="IPR036390">
    <property type="entry name" value="WH_DNA-bd_sf"/>
</dbReference>
<feature type="compositionally biased region" description="Polar residues" evidence="1">
    <location>
        <begin position="46"/>
        <end position="57"/>
    </location>
</feature>
<feature type="compositionally biased region" description="Pro residues" evidence="1">
    <location>
        <begin position="8"/>
        <end position="19"/>
    </location>
</feature>
<dbReference type="SUPFAM" id="SSF46785">
    <property type="entry name" value="Winged helix' DNA-binding domain"/>
    <property type="match status" value="1"/>
</dbReference>
<evidence type="ECO:0000256" key="1">
    <source>
        <dbReference type="SAM" id="MobiDB-lite"/>
    </source>
</evidence>
<feature type="domain" description="HTH marR-type" evidence="2">
    <location>
        <begin position="23"/>
        <end position="159"/>
    </location>
</feature>
<dbReference type="GO" id="GO:0006355">
    <property type="term" value="P:regulation of DNA-templated transcription"/>
    <property type="evidence" value="ECO:0007669"/>
    <property type="project" value="UniProtKB-ARBA"/>
</dbReference>
<accession>A0ABD5E551</accession>
<dbReference type="InterPro" id="IPR036388">
    <property type="entry name" value="WH-like_DNA-bd_sf"/>
</dbReference>